<feature type="compositionally biased region" description="Low complexity" evidence="14">
    <location>
        <begin position="194"/>
        <end position="207"/>
    </location>
</feature>
<evidence type="ECO:0000256" key="14">
    <source>
        <dbReference type="SAM" id="MobiDB-lite"/>
    </source>
</evidence>
<evidence type="ECO:0000256" key="1">
    <source>
        <dbReference type="ARBA" id="ARBA00004115"/>
    </source>
</evidence>
<reference evidence="16 17" key="1">
    <citation type="submission" date="2018-04" db="EMBL/GenBank/DDBJ databases">
        <authorList>
            <person name="Huttner S."/>
            <person name="Dainat J."/>
        </authorList>
    </citation>
    <scope>NUCLEOTIDE SEQUENCE [LARGE SCALE GENOMIC DNA]</scope>
</reference>
<evidence type="ECO:0000256" key="11">
    <source>
        <dbReference type="ARBA" id="ARBA00023065"/>
    </source>
</evidence>
<evidence type="ECO:0000313" key="16">
    <source>
        <dbReference type="EMBL" id="SPQ22856.1"/>
    </source>
</evidence>
<keyword evidence="7 15" id="KW-0732">Signal</keyword>
<evidence type="ECO:0000313" key="17">
    <source>
        <dbReference type="Proteomes" id="UP000289323"/>
    </source>
</evidence>
<keyword evidence="9" id="KW-0106">Calcium</keyword>
<keyword evidence="5" id="KW-0109">Calcium transport</keyword>
<sequence>MPTSLLLLSFLTLASLPAVTLAARPKNAILLSEVQSLTLHANRKTTSRRVPAIPQLRCTSAPALCRLADVRTLRCTNQGASYTAQDVEWACTAPGGLPAAVRLDATKVICEGYESADDAYVLRGSCGVEYTLRLTEEGARQYPELARLGGGGIDWTDRGQRNDNERYYGRRGGLWGGDGGGFGGWGAGSGTGWTTGRSSGSSSSGSGARHESTGYGSTSRR</sequence>
<keyword evidence="11" id="KW-0406">Ion transport</keyword>
<evidence type="ECO:0000256" key="3">
    <source>
        <dbReference type="ARBA" id="ARBA00016584"/>
    </source>
</evidence>
<evidence type="ECO:0000256" key="6">
    <source>
        <dbReference type="ARBA" id="ARBA00022692"/>
    </source>
</evidence>
<evidence type="ECO:0000256" key="5">
    <source>
        <dbReference type="ARBA" id="ARBA00022568"/>
    </source>
</evidence>
<dbReference type="GO" id="GO:2001256">
    <property type="term" value="P:regulation of store-operated calcium entry"/>
    <property type="evidence" value="ECO:0007669"/>
    <property type="project" value="InterPro"/>
</dbReference>
<dbReference type="Pfam" id="PF06682">
    <property type="entry name" value="SARAF"/>
    <property type="match status" value="1"/>
</dbReference>
<comment type="similarity">
    <text evidence="2">Belongs to the SARAF family.</text>
</comment>
<evidence type="ECO:0000256" key="4">
    <source>
        <dbReference type="ARBA" id="ARBA00022448"/>
    </source>
</evidence>
<proteinExistence type="inferred from homology"/>
<evidence type="ECO:0000256" key="10">
    <source>
        <dbReference type="ARBA" id="ARBA00022989"/>
    </source>
</evidence>
<keyword evidence="8" id="KW-0256">Endoplasmic reticulum</keyword>
<evidence type="ECO:0000256" key="9">
    <source>
        <dbReference type="ARBA" id="ARBA00022837"/>
    </source>
</evidence>
<feature type="signal peptide" evidence="15">
    <location>
        <begin position="1"/>
        <end position="22"/>
    </location>
</feature>
<dbReference type="GO" id="GO:0005789">
    <property type="term" value="C:endoplasmic reticulum membrane"/>
    <property type="evidence" value="ECO:0007669"/>
    <property type="project" value="UniProtKB-SubCell"/>
</dbReference>
<feature type="chain" id="PRO_5018720409" description="Store-operated calcium entry-associated regulatory factor" evidence="15">
    <location>
        <begin position="23"/>
        <end position="221"/>
    </location>
</feature>
<feature type="region of interest" description="Disordered" evidence="14">
    <location>
        <begin position="186"/>
        <end position="221"/>
    </location>
</feature>
<dbReference type="PANTHER" id="PTHR15929">
    <property type="entry name" value="STORE-OPERATED CALCIUM ENTRY-ASSOCIATED REGULATORY FACTOR"/>
    <property type="match status" value="1"/>
</dbReference>
<accession>A0A3S4APM7</accession>
<dbReference type="Proteomes" id="UP000289323">
    <property type="component" value="Unassembled WGS sequence"/>
</dbReference>
<evidence type="ECO:0000256" key="13">
    <source>
        <dbReference type="ARBA" id="ARBA00031116"/>
    </source>
</evidence>
<evidence type="ECO:0000256" key="12">
    <source>
        <dbReference type="ARBA" id="ARBA00023136"/>
    </source>
</evidence>
<dbReference type="GO" id="GO:0006816">
    <property type="term" value="P:calcium ion transport"/>
    <property type="evidence" value="ECO:0007669"/>
    <property type="project" value="UniProtKB-KW"/>
</dbReference>
<evidence type="ECO:0000256" key="7">
    <source>
        <dbReference type="ARBA" id="ARBA00022729"/>
    </source>
</evidence>
<keyword evidence="4" id="KW-0813">Transport</keyword>
<keyword evidence="6" id="KW-0812">Transmembrane</keyword>
<dbReference type="EMBL" id="OUUZ01000009">
    <property type="protein sequence ID" value="SPQ22856.1"/>
    <property type="molecule type" value="Genomic_DNA"/>
</dbReference>
<evidence type="ECO:0000256" key="15">
    <source>
        <dbReference type="SAM" id="SignalP"/>
    </source>
</evidence>
<protein>
    <recommendedName>
        <fullName evidence="3">Store-operated calcium entry-associated regulatory factor</fullName>
    </recommendedName>
    <alternativeName>
        <fullName evidence="13">Transmembrane protein 66</fullName>
    </alternativeName>
</protein>
<gene>
    <name evidence="16" type="ORF">TT172_LOCUS5275</name>
</gene>
<evidence type="ECO:0000256" key="8">
    <source>
        <dbReference type="ARBA" id="ARBA00022824"/>
    </source>
</evidence>
<evidence type="ECO:0000256" key="2">
    <source>
        <dbReference type="ARBA" id="ARBA00006833"/>
    </source>
</evidence>
<name>A0A3S4APM7_9PEZI</name>
<dbReference type="PANTHER" id="PTHR15929:SF0">
    <property type="entry name" value="STORE-OPERATED CALCIUM ENTRY-ASSOCIATED REGULATORY FACTOR"/>
    <property type="match status" value="1"/>
</dbReference>
<keyword evidence="10" id="KW-1133">Transmembrane helix</keyword>
<organism evidence="16 17">
    <name type="scientific">Thermothielavioides terrestris</name>
    <dbReference type="NCBI Taxonomy" id="2587410"/>
    <lineage>
        <taxon>Eukaryota</taxon>
        <taxon>Fungi</taxon>
        <taxon>Dikarya</taxon>
        <taxon>Ascomycota</taxon>
        <taxon>Pezizomycotina</taxon>
        <taxon>Sordariomycetes</taxon>
        <taxon>Sordariomycetidae</taxon>
        <taxon>Sordariales</taxon>
        <taxon>Chaetomiaceae</taxon>
        <taxon>Thermothielavioides</taxon>
    </lineage>
</organism>
<dbReference type="InterPro" id="IPR009567">
    <property type="entry name" value="SARAF"/>
</dbReference>
<dbReference type="AlphaFoldDB" id="A0A3S4APM7"/>
<comment type="subcellular location">
    <subcellularLocation>
        <location evidence="1">Endoplasmic reticulum membrane</location>
        <topology evidence="1">Single-pass type I membrane protein</topology>
    </subcellularLocation>
</comment>
<keyword evidence="12" id="KW-0472">Membrane</keyword>